<dbReference type="InterPro" id="IPR013096">
    <property type="entry name" value="Cupin_2"/>
</dbReference>
<dbReference type="InterPro" id="IPR025499">
    <property type="entry name" value="KdgF"/>
</dbReference>
<protein>
    <submittedName>
        <fullName evidence="2">Cupin domain-containing protein</fullName>
    </submittedName>
</protein>
<dbReference type="PANTHER" id="PTHR40112">
    <property type="entry name" value="H2HPP ISOMERASE"/>
    <property type="match status" value="1"/>
</dbReference>
<dbReference type="PIRSF" id="PIRSF029883">
    <property type="entry name" value="KdgF"/>
    <property type="match status" value="1"/>
</dbReference>
<evidence type="ECO:0000259" key="1">
    <source>
        <dbReference type="Pfam" id="PF07883"/>
    </source>
</evidence>
<evidence type="ECO:0000313" key="2">
    <source>
        <dbReference type="EMBL" id="TYP96201.1"/>
    </source>
</evidence>
<reference evidence="2 3" key="1">
    <citation type="submission" date="2019-07" db="EMBL/GenBank/DDBJ databases">
        <title>Genomic Encyclopedia of Archaeal and Bacterial Type Strains, Phase II (KMG-II): from individual species to whole genera.</title>
        <authorList>
            <person name="Goeker M."/>
        </authorList>
    </citation>
    <scope>NUCLEOTIDE SEQUENCE [LARGE SCALE GENOMIC DNA]</scope>
    <source>
        <strain evidence="2 3">DSM 18850</strain>
    </source>
</reference>
<dbReference type="PANTHER" id="PTHR40112:SF1">
    <property type="entry name" value="H2HPP ISOMERASE"/>
    <property type="match status" value="1"/>
</dbReference>
<dbReference type="SUPFAM" id="SSF51182">
    <property type="entry name" value="RmlC-like cupins"/>
    <property type="match status" value="1"/>
</dbReference>
<dbReference type="InterPro" id="IPR052535">
    <property type="entry name" value="Bacilysin_H2HPP_isomerase"/>
</dbReference>
<organism evidence="2 3">
    <name type="scientific">Sphingobacterium allocomposti</name>
    <dbReference type="NCBI Taxonomy" id="415956"/>
    <lineage>
        <taxon>Bacteria</taxon>
        <taxon>Pseudomonadati</taxon>
        <taxon>Bacteroidota</taxon>
        <taxon>Sphingobacteriia</taxon>
        <taxon>Sphingobacteriales</taxon>
        <taxon>Sphingobacteriaceae</taxon>
        <taxon>Sphingobacterium</taxon>
    </lineage>
</organism>
<dbReference type="Gene3D" id="2.60.120.10">
    <property type="entry name" value="Jelly Rolls"/>
    <property type="match status" value="1"/>
</dbReference>
<gene>
    <name evidence="2" type="ORF">BC792_107100</name>
</gene>
<dbReference type="Pfam" id="PF07883">
    <property type="entry name" value="Cupin_2"/>
    <property type="match status" value="1"/>
</dbReference>
<dbReference type="OrthoDB" id="9811153at2"/>
<evidence type="ECO:0000313" key="3">
    <source>
        <dbReference type="Proteomes" id="UP000325105"/>
    </source>
</evidence>
<dbReference type="CDD" id="cd02238">
    <property type="entry name" value="cupin_KdgF"/>
    <property type="match status" value="1"/>
</dbReference>
<dbReference type="AlphaFoldDB" id="A0A5S5DJX2"/>
<dbReference type="InterPro" id="IPR014710">
    <property type="entry name" value="RmlC-like_jellyroll"/>
</dbReference>
<dbReference type="RefSeq" id="WP_148908322.1">
    <property type="nucleotide sequence ID" value="NZ_VNHX01000007.1"/>
</dbReference>
<feature type="domain" description="Cupin type-2" evidence="1">
    <location>
        <begin position="35"/>
        <end position="93"/>
    </location>
</feature>
<dbReference type="EMBL" id="VNHX01000007">
    <property type="protein sequence ID" value="TYP96201.1"/>
    <property type="molecule type" value="Genomic_DNA"/>
</dbReference>
<proteinExistence type="predicted"/>
<sequence length="109" mass="12268">MTALFGDDKHIPWVDLGKGVKRKVMVYNEELMVVRVQFETGAVGELHRHPHTQTSYVSAGKFKYTINGREQIMEQGDVCLVPGGQLHGCECLEAGELIDAFTPYREDMI</sequence>
<keyword evidence="3" id="KW-1185">Reference proteome</keyword>
<dbReference type="InterPro" id="IPR011051">
    <property type="entry name" value="RmlC_Cupin_sf"/>
</dbReference>
<name>A0A5S5DJX2_9SPHI</name>
<dbReference type="Proteomes" id="UP000325105">
    <property type="component" value="Unassembled WGS sequence"/>
</dbReference>
<comment type="caution">
    <text evidence="2">The sequence shown here is derived from an EMBL/GenBank/DDBJ whole genome shotgun (WGS) entry which is preliminary data.</text>
</comment>
<accession>A0A5S5DJX2</accession>